<dbReference type="PIRSF" id="PIRSF002741">
    <property type="entry name" value="MppA"/>
    <property type="match status" value="1"/>
</dbReference>
<protein>
    <submittedName>
        <fullName evidence="6">ABC transporter substrate-binding protein</fullName>
    </submittedName>
</protein>
<accession>A0A9X2RQH3</accession>
<reference evidence="6" key="1">
    <citation type="submission" date="2022-06" db="EMBL/GenBank/DDBJ databases">
        <title>WGS of actinobacteria.</title>
        <authorList>
            <person name="Thawai C."/>
        </authorList>
    </citation>
    <scope>NUCLEOTIDE SEQUENCE</scope>
    <source>
        <strain evidence="6">AA8</strain>
    </source>
</reference>
<comment type="caution">
    <text evidence="6">The sequence shown here is derived from an EMBL/GenBank/DDBJ whole genome shotgun (WGS) entry which is preliminary data.</text>
</comment>
<name>A0A9X2RQH3_9ACTN</name>
<dbReference type="Gene3D" id="3.40.190.10">
    <property type="entry name" value="Periplasmic binding protein-like II"/>
    <property type="match status" value="1"/>
</dbReference>
<evidence type="ECO:0000256" key="2">
    <source>
        <dbReference type="ARBA" id="ARBA00005695"/>
    </source>
</evidence>
<evidence type="ECO:0000259" key="5">
    <source>
        <dbReference type="Pfam" id="PF00496"/>
    </source>
</evidence>
<dbReference type="Pfam" id="PF00496">
    <property type="entry name" value="SBP_bac_5"/>
    <property type="match status" value="1"/>
</dbReference>
<dbReference type="PROSITE" id="PS01040">
    <property type="entry name" value="SBP_BACTERIAL_5"/>
    <property type="match status" value="1"/>
</dbReference>
<dbReference type="PANTHER" id="PTHR30290:SF9">
    <property type="entry name" value="OLIGOPEPTIDE-BINDING PROTEIN APPA"/>
    <property type="match status" value="1"/>
</dbReference>
<dbReference type="CDD" id="cd08494">
    <property type="entry name" value="PBP2_NikA_DppA_OppA_like_6"/>
    <property type="match status" value="1"/>
</dbReference>
<keyword evidence="4" id="KW-0732">Signal</keyword>
<keyword evidence="7" id="KW-1185">Reference proteome</keyword>
<comment type="subcellular location">
    <subcellularLocation>
        <location evidence="1">Cell membrane</location>
        <topology evidence="1">Lipid-anchor</topology>
    </subcellularLocation>
</comment>
<evidence type="ECO:0000313" key="6">
    <source>
        <dbReference type="EMBL" id="MCQ8772320.1"/>
    </source>
</evidence>
<dbReference type="InterPro" id="IPR000914">
    <property type="entry name" value="SBP_5_dom"/>
</dbReference>
<gene>
    <name evidence="6" type="ORF">NQU55_21490</name>
</gene>
<keyword evidence="3" id="KW-0813">Transport</keyword>
<evidence type="ECO:0000313" key="7">
    <source>
        <dbReference type="Proteomes" id="UP001142374"/>
    </source>
</evidence>
<dbReference type="PANTHER" id="PTHR30290">
    <property type="entry name" value="PERIPLASMIC BINDING COMPONENT OF ABC TRANSPORTER"/>
    <property type="match status" value="1"/>
</dbReference>
<dbReference type="Gene3D" id="3.10.105.10">
    <property type="entry name" value="Dipeptide-binding Protein, Domain 3"/>
    <property type="match status" value="1"/>
</dbReference>
<evidence type="ECO:0000256" key="1">
    <source>
        <dbReference type="ARBA" id="ARBA00004193"/>
    </source>
</evidence>
<proteinExistence type="inferred from homology"/>
<feature type="domain" description="Solute-binding protein family 5" evidence="5">
    <location>
        <begin position="116"/>
        <end position="446"/>
    </location>
</feature>
<organism evidence="6 7">
    <name type="scientific">Streptomyces telluris</name>
    <dbReference type="NCBI Taxonomy" id="2720021"/>
    <lineage>
        <taxon>Bacteria</taxon>
        <taxon>Bacillati</taxon>
        <taxon>Actinomycetota</taxon>
        <taxon>Actinomycetes</taxon>
        <taxon>Kitasatosporales</taxon>
        <taxon>Streptomycetaceae</taxon>
        <taxon>Streptomyces</taxon>
    </lineage>
</organism>
<dbReference type="InterPro" id="IPR023765">
    <property type="entry name" value="SBP_5_CS"/>
</dbReference>
<dbReference type="Gene3D" id="3.90.76.10">
    <property type="entry name" value="Dipeptide-binding Protein, Domain 1"/>
    <property type="match status" value="1"/>
</dbReference>
<evidence type="ECO:0000256" key="3">
    <source>
        <dbReference type="ARBA" id="ARBA00022448"/>
    </source>
</evidence>
<dbReference type="GO" id="GO:1904680">
    <property type="term" value="F:peptide transmembrane transporter activity"/>
    <property type="evidence" value="ECO:0007669"/>
    <property type="project" value="TreeGrafter"/>
</dbReference>
<evidence type="ECO:0000256" key="4">
    <source>
        <dbReference type="ARBA" id="ARBA00022729"/>
    </source>
</evidence>
<dbReference type="InterPro" id="IPR039424">
    <property type="entry name" value="SBP_5"/>
</dbReference>
<comment type="similarity">
    <text evidence="2">Belongs to the bacterial solute-binding protein 5 family.</text>
</comment>
<dbReference type="RefSeq" id="WP_256790968.1">
    <property type="nucleotide sequence ID" value="NZ_JANIID010000020.1"/>
</dbReference>
<dbReference type="GO" id="GO:0043190">
    <property type="term" value="C:ATP-binding cassette (ABC) transporter complex"/>
    <property type="evidence" value="ECO:0007669"/>
    <property type="project" value="InterPro"/>
</dbReference>
<dbReference type="AlphaFoldDB" id="A0A9X2RQH3"/>
<sequence>MAKSTARSGPASGPASGAALGKASAAASRASSGAASGAALRRTVRAAGCALLAGTLAAACGSGGGGSGPGPSDALAIGLIAEPASLDFTTTDGAAVPQATLGSIYEGLVRVDQQGKIQPLLAERYERSDDGRTYTFHLRKGVKFTSGAEFTADDAVFSIERVKKDWKLKTARQMDVVDKAEKTGDHTVKVTLNHASNGWLYAMTTRIGAMFSRTGVADLAAHPVGTGPFKLAERRRGDRIVLDRNDSYWGGKPELGKVTLKYFKDAGAMNNALLTKGIDVVGTVQAPESLSRFSDKNRFRTIEGSSTGEVVLSMNNSREPFKDKRVRQAVRHAIDHKALVEASRAGHGKLIGTMAVPTDPWYEDLTGSYPYDPAKAKQLLKDAGAEGRTVKFRVPNMPYAMSAAQVVKSQLDQVGLKAEIEPLEFPARWLSEVYNKADYDLSVIAHTEPRDLWTFADPGYYFRYGNPAYAKLLKDADSGRPEDEAARYREAARLLSDDAAADWLYLMPNLMVADKDVTGLPVNQVGEGLDLANIRWAKKK</sequence>
<dbReference type="GO" id="GO:0042597">
    <property type="term" value="C:periplasmic space"/>
    <property type="evidence" value="ECO:0007669"/>
    <property type="project" value="UniProtKB-ARBA"/>
</dbReference>
<dbReference type="InterPro" id="IPR030678">
    <property type="entry name" value="Peptide/Ni-bd"/>
</dbReference>
<dbReference type="Proteomes" id="UP001142374">
    <property type="component" value="Unassembled WGS sequence"/>
</dbReference>
<dbReference type="EMBL" id="JANIID010000020">
    <property type="protein sequence ID" value="MCQ8772320.1"/>
    <property type="molecule type" value="Genomic_DNA"/>
</dbReference>
<dbReference type="SUPFAM" id="SSF53850">
    <property type="entry name" value="Periplasmic binding protein-like II"/>
    <property type="match status" value="1"/>
</dbReference>
<dbReference type="GO" id="GO:0015833">
    <property type="term" value="P:peptide transport"/>
    <property type="evidence" value="ECO:0007669"/>
    <property type="project" value="TreeGrafter"/>
</dbReference>